<evidence type="ECO:0000256" key="1">
    <source>
        <dbReference type="ARBA" id="ARBA00004123"/>
    </source>
</evidence>
<dbReference type="PANTHER" id="PTHR33572:SF18">
    <property type="entry name" value="SPORE DEVELOPMENT REGULATOR VOSA"/>
    <property type="match status" value="1"/>
</dbReference>
<evidence type="ECO:0000313" key="6">
    <source>
        <dbReference type="EMBL" id="ORX52294.1"/>
    </source>
</evidence>
<organism evidence="6 7">
    <name type="scientific">Hesseltinella vesiculosa</name>
    <dbReference type="NCBI Taxonomy" id="101127"/>
    <lineage>
        <taxon>Eukaryota</taxon>
        <taxon>Fungi</taxon>
        <taxon>Fungi incertae sedis</taxon>
        <taxon>Mucoromycota</taxon>
        <taxon>Mucoromycotina</taxon>
        <taxon>Mucoromycetes</taxon>
        <taxon>Mucorales</taxon>
        <taxon>Cunninghamellaceae</taxon>
        <taxon>Hesseltinella</taxon>
    </lineage>
</organism>
<evidence type="ECO:0000256" key="4">
    <source>
        <dbReference type="ARBA" id="ARBA00023242"/>
    </source>
</evidence>
<dbReference type="InterPro" id="IPR037525">
    <property type="entry name" value="Velvet_dom"/>
</dbReference>
<evidence type="ECO:0000256" key="3">
    <source>
        <dbReference type="ARBA" id="ARBA00023163"/>
    </source>
</evidence>
<dbReference type="GO" id="GO:0005634">
    <property type="term" value="C:nucleus"/>
    <property type="evidence" value="ECO:0007669"/>
    <property type="project" value="UniProtKB-SubCell"/>
</dbReference>
<dbReference type="OrthoDB" id="5599552at2759"/>
<protein>
    <recommendedName>
        <fullName evidence="5">Velvet domain-containing protein</fullName>
    </recommendedName>
</protein>
<evidence type="ECO:0000256" key="2">
    <source>
        <dbReference type="ARBA" id="ARBA00023015"/>
    </source>
</evidence>
<dbReference type="InterPro" id="IPR021740">
    <property type="entry name" value="Velvet"/>
</dbReference>
<keyword evidence="2" id="KW-0805">Transcription regulation</keyword>
<dbReference type="EMBL" id="MCGT01000018">
    <property type="protein sequence ID" value="ORX52294.1"/>
    <property type="molecule type" value="Genomic_DNA"/>
</dbReference>
<comment type="subcellular location">
    <subcellularLocation>
        <location evidence="1">Nucleus</location>
    </subcellularLocation>
</comment>
<gene>
    <name evidence="6" type="ORF">DM01DRAFT_1059462</name>
</gene>
<evidence type="ECO:0000313" key="7">
    <source>
        <dbReference type="Proteomes" id="UP000242146"/>
    </source>
</evidence>
<keyword evidence="4" id="KW-0539">Nucleus</keyword>
<keyword evidence="3" id="KW-0804">Transcription</keyword>
<keyword evidence="7" id="KW-1185">Reference proteome</keyword>
<dbReference type="AlphaFoldDB" id="A0A1X2GEW8"/>
<dbReference type="PROSITE" id="PS51821">
    <property type="entry name" value="VELVET"/>
    <property type="match status" value="1"/>
</dbReference>
<comment type="caution">
    <text evidence="6">The sequence shown here is derived from an EMBL/GenBank/DDBJ whole genome shotgun (WGS) entry which is preliminary data.</text>
</comment>
<dbReference type="Gene3D" id="2.60.40.3960">
    <property type="entry name" value="Velvet domain"/>
    <property type="match status" value="1"/>
</dbReference>
<dbReference type="STRING" id="101127.A0A1X2GEW8"/>
<dbReference type="PANTHER" id="PTHR33572">
    <property type="entry name" value="SPORE DEVELOPMENT REGULATOR VOSA"/>
    <property type="match status" value="1"/>
</dbReference>
<proteinExistence type="predicted"/>
<dbReference type="InterPro" id="IPR038491">
    <property type="entry name" value="Velvet_dom_sf"/>
</dbReference>
<accession>A0A1X2GEW8</accession>
<reference evidence="6 7" key="1">
    <citation type="submission" date="2016-07" db="EMBL/GenBank/DDBJ databases">
        <title>Pervasive Adenine N6-methylation of Active Genes in Fungi.</title>
        <authorList>
            <consortium name="DOE Joint Genome Institute"/>
            <person name="Mondo S.J."/>
            <person name="Dannebaum R.O."/>
            <person name="Kuo R.C."/>
            <person name="Labutti K."/>
            <person name="Haridas S."/>
            <person name="Kuo A."/>
            <person name="Salamov A."/>
            <person name="Ahrendt S.R."/>
            <person name="Lipzen A."/>
            <person name="Sullivan W."/>
            <person name="Andreopoulos W.B."/>
            <person name="Clum A."/>
            <person name="Lindquist E."/>
            <person name="Daum C."/>
            <person name="Ramamoorthy G.K."/>
            <person name="Gryganskyi A."/>
            <person name="Culley D."/>
            <person name="Magnuson J.K."/>
            <person name="James T.Y."/>
            <person name="O'Malley M.A."/>
            <person name="Stajich J.E."/>
            <person name="Spatafora J.W."/>
            <person name="Visel A."/>
            <person name="Grigoriev I.V."/>
        </authorList>
    </citation>
    <scope>NUCLEOTIDE SEQUENCE [LARGE SCALE GENOMIC DNA]</scope>
    <source>
        <strain evidence="6 7">NRRL 3301</strain>
    </source>
</reference>
<dbReference type="Pfam" id="PF11754">
    <property type="entry name" value="Velvet"/>
    <property type="match status" value="2"/>
</dbReference>
<evidence type="ECO:0000259" key="5">
    <source>
        <dbReference type="PROSITE" id="PS51821"/>
    </source>
</evidence>
<name>A0A1X2GEW8_9FUNG</name>
<dbReference type="Proteomes" id="UP000242146">
    <property type="component" value="Unassembled WGS sequence"/>
</dbReference>
<sequence>MSLPLSSYNAFQPRHSHSYRLEVLQQPRKARLCSFKEKVDRRPIDPPPIVQLSCTCHYDACQQAFLYNPYFFLYATLTSDTDDTDINHHHGHSTTAGTVVQSLHKLKDLHQQGGYFIFADISVRLEGMYRLKFTLFEIVNNNHVKSLVSVLSDPFRVFSPKRKGVVSKKEKHTKKLTQFLRAMADFPGMSGNHAFSLCLK</sequence>
<feature type="domain" description="Velvet" evidence="5">
    <location>
        <begin position="13"/>
        <end position="194"/>
    </location>
</feature>